<keyword evidence="3" id="KW-1185">Reference proteome</keyword>
<dbReference type="STRING" id="7070.D6X063"/>
<dbReference type="Proteomes" id="UP000007266">
    <property type="component" value="Linkage group 9"/>
</dbReference>
<dbReference type="AlphaFoldDB" id="D6X063"/>
<dbReference type="Pfam" id="PF22838">
    <property type="entry name" value="COMMD8_HN"/>
    <property type="match status" value="1"/>
</dbReference>
<evidence type="ECO:0000313" key="3">
    <source>
        <dbReference type="Proteomes" id="UP000007266"/>
    </source>
</evidence>
<dbReference type="PANTHER" id="PTHR16231:SF0">
    <property type="entry name" value="COMM DOMAIN-CONTAINING PROTEIN 8"/>
    <property type="match status" value="1"/>
</dbReference>
<organism evidence="2 3">
    <name type="scientific">Tribolium castaneum</name>
    <name type="common">Red flour beetle</name>
    <dbReference type="NCBI Taxonomy" id="7070"/>
    <lineage>
        <taxon>Eukaryota</taxon>
        <taxon>Metazoa</taxon>
        <taxon>Ecdysozoa</taxon>
        <taxon>Arthropoda</taxon>
        <taxon>Hexapoda</taxon>
        <taxon>Insecta</taxon>
        <taxon>Pterygota</taxon>
        <taxon>Neoptera</taxon>
        <taxon>Endopterygota</taxon>
        <taxon>Coleoptera</taxon>
        <taxon>Polyphaga</taxon>
        <taxon>Cucujiformia</taxon>
        <taxon>Tenebrionidae</taxon>
        <taxon>Tenebrionidae incertae sedis</taxon>
        <taxon>Tribolium</taxon>
    </lineage>
</organism>
<dbReference type="OMA" id="QNIDWKV"/>
<dbReference type="eggNOG" id="ENOG502S00F">
    <property type="taxonomic scope" value="Eukaryota"/>
</dbReference>
<dbReference type="GO" id="GO:0007165">
    <property type="term" value="P:signal transduction"/>
    <property type="evidence" value="ECO:0000318"/>
    <property type="project" value="GO_Central"/>
</dbReference>
<dbReference type="PhylomeDB" id="D6X063"/>
<accession>D6X063</accession>
<dbReference type="InterPro" id="IPR055184">
    <property type="entry name" value="COMMD8_HN"/>
</dbReference>
<proteinExistence type="predicted"/>
<evidence type="ECO:0000259" key="1">
    <source>
        <dbReference type="PROSITE" id="PS51269"/>
    </source>
</evidence>
<reference evidence="2 3" key="2">
    <citation type="journal article" date="2010" name="Nucleic Acids Res.">
        <title>BeetleBase in 2010: revisions to provide comprehensive genomic information for Tribolium castaneum.</title>
        <authorList>
            <person name="Kim H.S."/>
            <person name="Murphy T."/>
            <person name="Xia J."/>
            <person name="Caragea D."/>
            <person name="Park Y."/>
            <person name="Beeman R.W."/>
            <person name="Lorenzen M.D."/>
            <person name="Butcher S."/>
            <person name="Manak J.R."/>
            <person name="Brown S.J."/>
        </authorList>
    </citation>
    <scope>GENOME REANNOTATION</scope>
    <source>
        <strain evidence="2 3">Georgia GA2</strain>
    </source>
</reference>
<dbReference type="InterPro" id="IPR017920">
    <property type="entry name" value="COMM"/>
</dbReference>
<dbReference type="PANTHER" id="PTHR16231">
    <property type="entry name" value="COMM DOMAIN-CONTAINING PROTEIN 4-8 FAMILY MEMBER"/>
    <property type="match status" value="1"/>
</dbReference>
<dbReference type="KEGG" id="tca:103314117"/>
<gene>
    <name evidence="2" type="primary">AUGUSTUS-3.0.2_12212</name>
    <name evidence="2" type="ORF">TcasGA2_TC012212</name>
</gene>
<name>D6X063_TRICA</name>
<dbReference type="GO" id="GO:0051059">
    <property type="term" value="F:NF-kappaB binding"/>
    <property type="evidence" value="ECO:0000318"/>
    <property type="project" value="GO_Central"/>
</dbReference>
<feature type="domain" description="COMM" evidence="1">
    <location>
        <begin position="111"/>
        <end position="181"/>
    </location>
</feature>
<protein>
    <submittedName>
        <fullName evidence="2">COMM domain-containing protein 8-like Protein</fullName>
    </submittedName>
</protein>
<sequence>MAEFVDSLLKISNSPVLQQFLHDCIDDLTGIKQASFDNYNSDIEWTVDDFNKAKKCVQKICRESVINNDFDLKTDFGENVQDEIRKCLELRKDDIFQTLVKEKLVSSGHNLVQNIDWKVKWVLGNSKLAAVREPLVQVDLHCVKNDDDKSKKNTVNFEANLEMLDVLIEQLQKTCDELNNK</sequence>
<reference evidence="2 3" key="1">
    <citation type="journal article" date="2008" name="Nature">
        <title>The genome of the model beetle and pest Tribolium castaneum.</title>
        <authorList>
            <consortium name="Tribolium Genome Sequencing Consortium"/>
            <person name="Richards S."/>
            <person name="Gibbs R.A."/>
            <person name="Weinstock G.M."/>
            <person name="Brown S.J."/>
            <person name="Denell R."/>
            <person name="Beeman R.W."/>
            <person name="Gibbs R."/>
            <person name="Beeman R.W."/>
            <person name="Brown S.J."/>
            <person name="Bucher G."/>
            <person name="Friedrich M."/>
            <person name="Grimmelikhuijzen C.J."/>
            <person name="Klingler M."/>
            <person name="Lorenzen M."/>
            <person name="Richards S."/>
            <person name="Roth S."/>
            <person name="Schroder R."/>
            <person name="Tautz D."/>
            <person name="Zdobnov E.M."/>
            <person name="Muzny D."/>
            <person name="Gibbs R.A."/>
            <person name="Weinstock G.M."/>
            <person name="Attaway T."/>
            <person name="Bell S."/>
            <person name="Buhay C.J."/>
            <person name="Chandrabose M.N."/>
            <person name="Chavez D."/>
            <person name="Clerk-Blankenburg K.P."/>
            <person name="Cree A."/>
            <person name="Dao M."/>
            <person name="Davis C."/>
            <person name="Chacko J."/>
            <person name="Dinh H."/>
            <person name="Dugan-Rocha S."/>
            <person name="Fowler G."/>
            <person name="Garner T.T."/>
            <person name="Garnes J."/>
            <person name="Gnirke A."/>
            <person name="Hawes A."/>
            <person name="Hernandez J."/>
            <person name="Hines S."/>
            <person name="Holder M."/>
            <person name="Hume J."/>
            <person name="Jhangiani S.N."/>
            <person name="Joshi V."/>
            <person name="Khan Z.M."/>
            <person name="Jackson L."/>
            <person name="Kovar C."/>
            <person name="Kowis A."/>
            <person name="Lee S."/>
            <person name="Lewis L.R."/>
            <person name="Margolis J."/>
            <person name="Morgan M."/>
            <person name="Nazareth L.V."/>
            <person name="Nguyen N."/>
            <person name="Okwuonu G."/>
            <person name="Parker D."/>
            <person name="Richards S."/>
            <person name="Ruiz S.J."/>
            <person name="Santibanez J."/>
            <person name="Savard J."/>
            <person name="Scherer S.E."/>
            <person name="Schneider B."/>
            <person name="Sodergren E."/>
            <person name="Tautz D."/>
            <person name="Vattahil S."/>
            <person name="Villasana D."/>
            <person name="White C.S."/>
            <person name="Wright R."/>
            <person name="Park Y."/>
            <person name="Beeman R.W."/>
            <person name="Lord J."/>
            <person name="Oppert B."/>
            <person name="Lorenzen M."/>
            <person name="Brown S."/>
            <person name="Wang L."/>
            <person name="Savard J."/>
            <person name="Tautz D."/>
            <person name="Richards S."/>
            <person name="Weinstock G."/>
            <person name="Gibbs R.A."/>
            <person name="Liu Y."/>
            <person name="Worley K."/>
            <person name="Weinstock G."/>
            <person name="Elsik C.G."/>
            <person name="Reese J.T."/>
            <person name="Elhaik E."/>
            <person name="Landan G."/>
            <person name="Graur D."/>
            <person name="Arensburger P."/>
            <person name="Atkinson P."/>
            <person name="Beeman R.W."/>
            <person name="Beidler J."/>
            <person name="Brown S.J."/>
            <person name="Demuth J.P."/>
            <person name="Drury D.W."/>
            <person name="Du Y.Z."/>
            <person name="Fujiwara H."/>
            <person name="Lorenzen M."/>
            <person name="Maselli V."/>
            <person name="Osanai M."/>
            <person name="Park Y."/>
            <person name="Robertson H.M."/>
            <person name="Tu Z."/>
            <person name="Wang J.J."/>
            <person name="Wang S."/>
            <person name="Richards S."/>
            <person name="Song H."/>
            <person name="Zhang L."/>
            <person name="Sodergren E."/>
            <person name="Werner D."/>
            <person name="Stanke M."/>
            <person name="Morgenstern B."/>
            <person name="Solovyev V."/>
            <person name="Kosarev P."/>
            <person name="Brown G."/>
            <person name="Chen H.C."/>
            <person name="Ermolaeva O."/>
            <person name="Hlavina W."/>
            <person name="Kapustin Y."/>
            <person name="Kiryutin B."/>
            <person name="Kitts P."/>
            <person name="Maglott D."/>
            <person name="Pruitt K."/>
            <person name="Sapojnikov V."/>
            <person name="Souvorov A."/>
            <person name="Mackey A.J."/>
            <person name="Waterhouse R.M."/>
            <person name="Wyder S."/>
            <person name="Zdobnov E.M."/>
            <person name="Zdobnov E.M."/>
            <person name="Wyder S."/>
            <person name="Kriventseva E.V."/>
            <person name="Kadowaki T."/>
            <person name="Bork P."/>
            <person name="Aranda M."/>
            <person name="Bao R."/>
            <person name="Beermann A."/>
            <person name="Berns N."/>
            <person name="Bolognesi R."/>
            <person name="Bonneton F."/>
            <person name="Bopp D."/>
            <person name="Brown S.J."/>
            <person name="Bucher G."/>
            <person name="Butts T."/>
            <person name="Chaumot A."/>
            <person name="Denell R.E."/>
            <person name="Ferrier D.E."/>
            <person name="Friedrich M."/>
            <person name="Gordon C.M."/>
            <person name="Jindra M."/>
            <person name="Klingler M."/>
            <person name="Lan Q."/>
            <person name="Lattorff H.M."/>
            <person name="Laudet V."/>
            <person name="von Levetsow C."/>
            <person name="Liu Z."/>
            <person name="Lutz R."/>
            <person name="Lynch J.A."/>
            <person name="da Fonseca R.N."/>
            <person name="Posnien N."/>
            <person name="Reuter R."/>
            <person name="Roth S."/>
            <person name="Savard J."/>
            <person name="Schinko J.B."/>
            <person name="Schmitt C."/>
            <person name="Schoppmeier M."/>
            <person name="Schroder R."/>
            <person name="Shippy T.D."/>
            <person name="Simonnet F."/>
            <person name="Marques-Souza H."/>
            <person name="Tautz D."/>
            <person name="Tomoyasu Y."/>
            <person name="Trauner J."/>
            <person name="Van der Zee M."/>
            <person name="Vervoort M."/>
            <person name="Wittkopp N."/>
            <person name="Wimmer E.A."/>
            <person name="Yang X."/>
            <person name="Jones A.K."/>
            <person name="Sattelle D.B."/>
            <person name="Ebert P.R."/>
            <person name="Nelson D."/>
            <person name="Scott J.G."/>
            <person name="Beeman R.W."/>
            <person name="Muthukrishnan S."/>
            <person name="Kramer K.J."/>
            <person name="Arakane Y."/>
            <person name="Beeman R.W."/>
            <person name="Zhu Q."/>
            <person name="Hogenkamp D."/>
            <person name="Dixit R."/>
            <person name="Oppert B."/>
            <person name="Jiang H."/>
            <person name="Zou Z."/>
            <person name="Marshall J."/>
            <person name="Elpidina E."/>
            <person name="Vinokurov K."/>
            <person name="Oppert C."/>
            <person name="Zou Z."/>
            <person name="Evans J."/>
            <person name="Lu Z."/>
            <person name="Zhao P."/>
            <person name="Sumathipala N."/>
            <person name="Altincicek B."/>
            <person name="Vilcinskas A."/>
            <person name="Williams M."/>
            <person name="Hultmark D."/>
            <person name="Hetru C."/>
            <person name="Jiang H."/>
            <person name="Grimmelikhuijzen C.J."/>
            <person name="Hauser F."/>
            <person name="Cazzamali G."/>
            <person name="Williamson M."/>
            <person name="Park Y."/>
            <person name="Li B."/>
            <person name="Tanaka Y."/>
            <person name="Predel R."/>
            <person name="Neupert S."/>
            <person name="Schachtner J."/>
            <person name="Verleyen P."/>
            <person name="Raible F."/>
            <person name="Bork P."/>
            <person name="Friedrich M."/>
            <person name="Walden K.K."/>
            <person name="Robertson H.M."/>
            <person name="Angeli S."/>
            <person name="Foret S."/>
            <person name="Bucher G."/>
            <person name="Schuetz S."/>
            <person name="Maleszka R."/>
            <person name="Wimmer E.A."/>
            <person name="Beeman R.W."/>
            <person name="Lorenzen M."/>
            <person name="Tomoyasu Y."/>
            <person name="Miller S.C."/>
            <person name="Grossmann D."/>
            <person name="Bucher G."/>
        </authorList>
    </citation>
    <scope>NUCLEOTIDE SEQUENCE [LARGE SCALE GENOMIC DNA]</scope>
    <source>
        <strain evidence="2 3">Georgia GA2</strain>
    </source>
</reference>
<dbReference type="InParanoid" id="D6X063"/>
<dbReference type="HOGENOM" id="CLU_1490898_0_0_1"/>
<dbReference type="OrthoDB" id="64318at2759"/>
<dbReference type="InterPro" id="IPR047155">
    <property type="entry name" value="COMMD4/6/7/8"/>
</dbReference>
<dbReference type="PROSITE" id="PS51269">
    <property type="entry name" value="COMM"/>
    <property type="match status" value="1"/>
</dbReference>
<dbReference type="Pfam" id="PF07258">
    <property type="entry name" value="COMM_domain"/>
    <property type="match status" value="1"/>
</dbReference>
<dbReference type="EMBL" id="KQ971371">
    <property type="protein sequence ID" value="EFA10040.1"/>
    <property type="molecule type" value="Genomic_DNA"/>
</dbReference>
<evidence type="ECO:0000313" key="2">
    <source>
        <dbReference type="EMBL" id="EFA10040.1"/>
    </source>
</evidence>